<accession>A0A9Q0JSC9</accession>
<evidence type="ECO:0000313" key="1">
    <source>
        <dbReference type="EMBL" id="KAJ4949906.1"/>
    </source>
</evidence>
<comment type="caution">
    <text evidence="1">The sequence shown here is derived from an EMBL/GenBank/DDBJ whole genome shotgun (WGS) entry which is preliminary data.</text>
</comment>
<evidence type="ECO:0000313" key="2">
    <source>
        <dbReference type="Proteomes" id="UP001141806"/>
    </source>
</evidence>
<organism evidence="1 2">
    <name type="scientific">Protea cynaroides</name>
    <dbReference type="NCBI Taxonomy" id="273540"/>
    <lineage>
        <taxon>Eukaryota</taxon>
        <taxon>Viridiplantae</taxon>
        <taxon>Streptophyta</taxon>
        <taxon>Embryophyta</taxon>
        <taxon>Tracheophyta</taxon>
        <taxon>Spermatophyta</taxon>
        <taxon>Magnoliopsida</taxon>
        <taxon>Proteales</taxon>
        <taxon>Proteaceae</taxon>
        <taxon>Protea</taxon>
    </lineage>
</organism>
<dbReference type="EMBL" id="JAMYWD010000057">
    <property type="protein sequence ID" value="KAJ4949906.1"/>
    <property type="molecule type" value="Genomic_DNA"/>
</dbReference>
<protein>
    <submittedName>
        <fullName evidence="1">Uncharacterized protein</fullName>
    </submittedName>
</protein>
<gene>
    <name evidence="1" type="ORF">NE237_008246</name>
</gene>
<dbReference type="Proteomes" id="UP001141806">
    <property type="component" value="Unassembled WGS sequence"/>
</dbReference>
<reference evidence="1" key="1">
    <citation type="journal article" date="2023" name="Plant J.">
        <title>The genome of the king protea, Protea cynaroides.</title>
        <authorList>
            <person name="Chang J."/>
            <person name="Duong T.A."/>
            <person name="Schoeman C."/>
            <person name="Ma X."/>
            <person name="Roodt D."/>
            <person name="Barker N."/>
            <person name="Li Z."/>
            <person name="Van de Peer Y."/>
            <person name="Mizrachi E."/>
        </authorList>
    </citation>
    <scope>NUCLEOTIDE SEQUENCE</scope>
    <source>
        <tissue evidence="1">Young leaves</tissue>
    </source>
</reference>
<sequence>MDEISAPTPQIVGVKDDQSVSARLTKEIGYGRMEPSKAGRTNWIITVSGSYAIIIHHFSNSDNPSRAGWLTTSPAFQRLSSIPADDDFLFLSL</sequence>
<keyword evidence="2" id="KW-1185">Reference proteome</keyword>
<name>A0A9Q0JSC9_9MAGN</name>
<dbReference type="AlphaFoldDB" id="A0A9Q0JSC9"/>
<proteinExistence type="predicted"/>